<feature type="region of interest" description="Disordered" evidence="4">
    <location>
        <begin position="223"/>
        <end position="251"/>
    </location>
</feature>
<keyword evidence="7" id="KW-1185">Reference proteome</keyword>
<accession>A0A427YS94</accession>
<reference evidence="6 7" key="1">
    <citation type="submission" date="2018-11" db="EMBL/GenBank/DDBJ databases">
        <title>Genome sequence of Saitozyma podzolica DSM 27192.</title>
        <authorList>
            <person name="Aliyu H."/>
            <person name="Gorte O."/>
            <person name="Ochsenreither K."/>
        </authorList>
    </citation>
    <scope>NUCLEOTIDE SEQUENCE [LARGE SCALE GENOMIC DNA]</scope>
    <source>
        <strain evidence="6 7">DSM 27192</strain>
    </source>
</reference>
<dbReference type="Pfam" id="PF01507">
    <property type="entry name" value="PAPS_reduct"/>
    <property type="match status" value="1"/>
</dbReference>
<dbReference type="GO" id="GO:0019379">
    <property type="term" value="P:sulfate assimilation, phosphoadenylyl sulfate reduction by phosphoadenylyl-sulfate reductase (thioredoxin)"/>
    <property type="evidence" value="ECO:0007669"/>
    <property type="project" value="InterPro"/>
</dbReference>
<dbReference type="STRING" id="1890683.A0A427YS94"/>
<protein>
    <recommendedName>
        <fullName evidence="5">Phosphoadenosine phosphosulphate reductase domain-containing protein</fullName>
    </recommendedName>
</protein>
<evidence type="ECO:0000256" key="1">
    <source>
        <dbReference type="ARBA" id="ARBA00009732"/>
    </source>
</evidence>
<dbReference type="PIRSF" id="PIRSF000857">
    <property type="entry name" value="PAPS_reductase"/>
    <property type="match status" value="1"/>
</dbReference>
<evidence type="ECO:0000256" key="2">
    <source>
        <dbReference type="ARBA" id="ARBA00023002"/>
    </source>
</evidence>
<name>A0A427YS94_9TREE</name>
<feature type="domain" description="Phosphoadenosine phosphosulphate reductase" evidence="5">
    <location>
        <begin position="113"/>
        <end position="227"/>
    </location>
</feature>
<evidence type="ECO:0000313" key="7">
    <source>
        <dbReference type="Proteomes" id="UP000279259"/>
    </source>
</evidence>
<dbReference type="Proteomes" id="UP000279259">
    <property type="component" value="Unassembled WGS sequence"/>
</dbReference>
<keyword evidence="2" id="KW-0560">Oxidoreductase</keyword>
<dbReference type="InterPro" id="IPR002500">
    <property type="entry name" value="PAPS_reduct_dom"/>
</dbReference>
<organism evidence="6 7">
    <name type="scientific">Saitozyma podzolica</name>
    <dbReference type="NCBI Taxonomy" id="1890683"/>
    <lineage>
        <taxon>Eukaryota</taxon>
        <taxon>Fungi</taxon>
        <taxon>Dikarya</taxon>
        <taxon>Basidiomycota</taxon>
        <taxon>Agaricomycotina</taxon>
        <taxon>Tremellomycetes</taxon>
        <taxon>Tremellales</taxon>
        <taxon>Trimorphomycetaceae</taxon>
        <taxon>Saitozyma</taxon>
    </lineage>
</organism>
<dbReference type="PANTHER" id="PTHR46509">
    <property type="entry name" value="PHOSPHOADENOSINE PHOSPHOSULFATE REDUCTASE"/>
    <property type="match status" value="1"/>
</dbReference>
<dbReference type="OrthoDB" id="7869097at2759"/>
<comment type="caution">
    <text evidence="6">The sequence shown here is derived from an EMBL/GenBank/DDBJ whole genome shotgun (WGS) entry which is preliminary data.</text>
</comment>
<gene>
    <name evidence="6" type="ORF">EHS25_006661</name>
</gene>
<feature type="region of interest" description="Disordered" evidence="4">
    <location>
        <begin position="269"/>
        <end position="288"/>
    </location>
</feature>
<comment type="pathway">
    <text evidence="3">Sulfur metabolism; hydrogen sulfide biosynthesis; sulfite from sulfate.</text>
</comment>
<sequence>MSDPSSSTASDVLTPQYTPKQIEEFNKELDGKTPQEVLVWAIDHLEGLYQTTAFGLTGLAALDMISKISLDREETHLVPLVNLPRYATPLPRDCPTRSNRFRHVPRPATHLHPPGVSTAEEFAKKYGDKLWETDEASYDYLVKVEPAARAYQELGVRAVITGRRRSQGADRADLKVLEVDERGLVKVNPLIQWSFKEVKEYIDKEGVPYNPLLDQGYRSIGDVHSTALPDPTNANDAGERSGRWQGKNKTECGLHSNYWDMKKRFEASKAGQGEGVAEQAPAEPNGAA</sequence>
<dbReference type="SUPFAM" id="SSF52402">
    <property type="entry name" value="Adenine nucleotide alpha hydrolases-like"/>
    <property type="match status" value="1"/>
</dbReference>
<dbReference type="GO" id="GO:0005737">
    <property type="term" value="C:cytoplasm"/>
    <property type="evidence" value="ECO:0007669"/>
    <property type="project" value="TreeGrafter"/>
</dbReference>
<dbReference type="CDD" id="cd23945">
    <property type="entry name" value="PAPS_reductase"/>
    <property type="match status" value="1"/>
</dbReference>
<feature type="compositionally biased region" description="Basic and acidic residues" evidence="4">
    <location>
        <begin position="237"/>
        <end position="251"/>
    </location>
</feature>
<dbReference type="EMBL" id="RSCD01000003">
    <property type="protein sequence ID" value="RSH94008.1"/>
    <property type="molecule type" value="Genomic_DNA"/>
</dbReference>
<dbReference type="Gene3D" id="3.40.50.620">
    <property type="entry name" value="HUPs"/>
    <property type="match status" value="1"/>
</dbReference>
<evidence type="ECO:0000259" key="5">
    <source>
        <dbReference type="Pfam" id="PF01507"/>
    </source>
</evidence>
<evidence type="ECO:0000256" key="3">
    <source>
        <dbReference type="ARBA" id="ARBA00024327"/>
    </source>
</evidence>
<evidence type="ECO:0000313" key="6">
    <source>
        <dbReference type="EMBL" id="RSH94008.1"/>
    </source>
</evidence>
<dbReference type="AlphaFoldDB" id="A0A427YS94"/>
<dbReference type="PANTHER" id="PTHR46509:SF1">
    <property type="entry name" value="PHOSPHOADENOSINE PHOSPHOSULFATE REDUCTASE"/>
    <property type="match status" value="1"/>
</dbReference>
<proteinExistence type="inferred from homology"/>
<dbReference type="InterPro" id="IPR004511">
    <property type="entry name" value="PAPS/APS_Rdtase"/>
</dbReference>
<evidence type="ECO:0000256" key="4">
    <source>
        <dbReference type="SAM" id="MobiDB-lite"/>
    </source>
</evidence>
<dbReference type="InterPro" id="IPR014729">
    <property type="entry name" value="Rossmann-like_a/b/a_fold"/>
</dbReference>
<dbReference type="NCBIfam" id="TIGR00434">
    <property type="entry name" value="cysH"/>
    <property type="match status" value="1"/>
</dbReference>
<comment type="similarity">
    <text evidence="1">Belongs to the PAPS reductase family. CysH subfamily.</text>
</comment>
<dbReference type="GO" id="GO:0004604">
    <property type="term" value="F:phosphoadenylyl-sulfate reductase (thioredoxin) activity"/>
    <property type="evidence" value="ECO:0007669"/>
    <property type="project" value="InterPro"/>
</dbReference>